<evidence type="ECO:0000256" key="1">
    <source>
        <dbReference type="ARBA" id="ARBA00004141"/>
    </source>
</evidence>
<evidence type="ECO:0000313" key="7">
    <source>
        <dbReference type="Proteomes" id="UP001519271"/>
    </source>
</evidence>
<dbReference type="GO" id="GO:0008233">
    <property type="term" value="F:peptidase activity"/>
    <property type="evidence" value="ECO:0007669"/>
    <property type="project" value="UniProtKB-KW"/>
</dbReference>
<dbReference type="RefSeq" id="WP_209458601.1">
    <property type="nucleotide sequence ID" value="NZ_JAGGKC010000005.1"/>
</dbReference>
<evidence type="ECO:0000256" key="3">
    <source>
        <dbReference type="ARBA" id="ARBA00022989"/>
    </source>
</evidence>
<dbReference type="Gene3D" id="1.20.1540.10">
    <property type="entry name" value="Rhomboid-like"/>
    <property type="match status" value="1"/>
</dbReference>
<dbReference type="EMBL" id="JAGGKC010000005">
    <property type="protein sequence ID" value="MBP1918365.1"/>
    <property type="molecule type" value="Genomic_DNA"/>
</dbReference>
<evidence type="ECO:0000256" key="4">
    <source>
        <dbReference type="ARBA" id="ARBA00023136"/>
    </source>
</evidence>
<gene>
    <name evidence="6" type="ORF">J2Z34_000837</name>
</gene>
<feature type="transmembrane region" description="Helical" evidence="5">
    <location>
        <begin position="99"/>
        <end position="121"/>
    </location>
</feature>
<name>A0ABS4G1Z5_9CLOT</name>
<dbReference type="InterPro" id="IPR035952">
    <property type="entry name" value="Rhomboid-like_sf"/>
</dbReference>
<sequence>MDILRKIEKFVSRFAVRGLMKYIVILTGAVFFLDLPMSGRLTQMMYLDRDLVLSGQVWRLLTFVFVPEGSGFFTIISLIFYYWIGNVLEMVWGTNRFNTYYFLGVLFTAIGGMILGFTTIYYVNLSLFLAYAAFFPENTVYVMFVLPVKMKYLAAFQMLYLLYQIVAVPSIALKVAIVLSILNFLLFFGPEYLRKSKRNVRTSKMRKDLDSYTRQKTASMHKCTICGVTEKDDPDMDFRYCSKCEGHFEYCEKHILEHEHRSNVINLSEKKKKIN</sequence>
<keyword evidence="6" id="KW-0378">Hydrolase</keyword>
<accession>A0ABS4G1Z5</accession>
<keyword evidence="6" id="KW-0645">Protease</keyword>
<keyword evidence="3 5" id="KW-1133">Transmembrane helix</keyword>
<feature type="transmembrane region" description="Helical" evidence="5">
    <location>
        <begin position="60"/>
        <end position="84"/>
    </location>
</feature>
<dbReference type="GO" id="GO:0006508">
    <property type="term" value="P:proteolysis"/>
    <property type="evidence" value="ECO:0007669"/>
    <property type="project" value="UniProtKB-KW"/>
</dbReference>
<keyword evidence="4 5" id="KW-0472">Membrane</keyword>
<protein>
    <submittedName>
        <fullName evidence="6">Membrane associated rhomboid family serine protease</fullName>
    </submittedName>
</protein>
<evidence type="ECO:0000256" key="5">
    <source>
        <dbReference type="SAM" id="Phobius"/>
    </source>
</evidence>
<proteinExistence type="predicted"/>
<organism evidence="6 7">
    <name type="scientific">Youngiibacter multivorans</name>
    <dbReference type="NCBI Taxonomy" id="937251"/>
    <lineage>
        <taxon>Bacteria</taxon>
        <taxon>Bacillati</taxon>
        <taxon>Bacillota</taxon>
        <taxon>Clostridia</taxon>
        <taxon>Eubacteriales</taxon>
        <taxon>Clostridiaceae</taxon>
        <taxon>Youngiibacter</taxon>
    </lineage>
</organism>
<feature type="transmembrane region" description="Helical" evidence="5">
    <location>
        <begin position="160"/>
        <end position="188"/>
    </location>
</feature>
<dbReference type="Proteomes" id="UP001519271">
    <property type="component" value="Unassembled WGS sequence"/>
</dbReference>
<evidence type="ECO:0000313" key="6">
    <source>
        <dbReference type="EMBL" id="MBP1918365.1"/>
    </source>
</evidence>
<feature type="transmembrane region" description="Helical" evidence="5">
    <location>
        <begin position="128"/>
        <end position="148"/>
    </location>
</feature>
<keyword evidence="2 5" id="KW-0812">Transmembrane</keyword>
<reference evidence="6 7" key="1">
    <citation type="submission" date="2021-03" db="EMBL/GenBank/DDBJ databases">
        <title>Genomic Encyclopedia of Type Strains, Phase IV (KMG-IV): sequencing the most valuable type-strain genomes for metagenomic binning, comparative biology and taxonomic classification.</title>
        <authorList>
            <person name="Goeker M."/>
        </authorList>
    </citation>
    <scope>NUCLEOTIDE SEQUENCE [LARGE SCALE GENOMIC DNA]</scope>
    <source>
        <strain evidence="6 7">DSM 6139</strain>
    </source>
</reference>
<evidence type="ECO:0000256" key="2">
    <source>
        <dbReference type="ARBA" id="ARBA00022692"/>
    </source>
</evidence>
<dbReference type="SUPFAM" id="SSF144091">
    <property type="entry name" value="Rhomboid-like"/>
    <property type="match status" value="1"/>
</dbReference>
<comment type="subcellular location">
    <subcellularLocation>
        <location evidence="1">Membrane</location>
        <topology evidence="1">Multi-pass membrane protein</topology>
    </subcellularLocation>
</comment>
<comment type="caution">
    <text evidence="6">The sequence shown here is derived from an EMBL/GenBank/DDBJ whole genome shotgun (WGS) entry which is preliminary data.</text>
</comment>
<keyword evidence="7" id="KW-1185">Reference proteome</keyword>
<feature type="transmembrane region" description="Helical" evidence="5">
    <location>
        <begin position="20"/>
        <end position="39"/>
    </location>
</feature>